<evidence type="ECO:0000259" key="1">
    <source>
        <dbReference type="Pfam" id="PF08530"/>
    </source>
</evidence>
<organism evidence="2 3">
    <name type="scientific">Pocillopora damicornis</name>
    <name type="common">Cauliflower coral</name>
    <name type="synonym">Millepora damicornis</name>
    <dbReference type="NCBI Taxonomy" id="46731"/>
    <lineage>
        <taxon>Eukaryota</taxon>
        <taxon>Metazoa</taxon>
        <taxon>Cnidaria</taxon>
        <taxon>Anthozoa</taxon>
        <taxon>Hexacorallia</taxon>
        <taxon>Scleractinia</taxon>
        <taxon>Astrocoeniina</taxon>
        <taxon>Pocilloporidae</taxon>
        <taxon>Pocillopora</taxon>
    </lineage>
</organism>
<dbReference type="GO" id="GO:0008239">
    <property type="term" value="F:dipeptidyl-peptidase activity"/>
    <property type="evidence" value="ECO:0007669"/>
    <property type="project" value="InterPro"/>
</dbReference>
<dbReference type="Gene3D" id="2.60.120.260">
    <property type="entry name" value="Galactose-binding domain-like"/>
    <property type="match status" value="1"/>
</dbReference>
<dbReference type="AlphaFoldDB" id="A0A3M6UI84"/>
<dbReference type="InterPro" id="IPR008979">
    <property type="entry name" value="Galactose-bd-like_sf"/>
</dbReference>
<dbReference type="OrthoDB" id="10045791at2759"/>
<sequence length="278" mass="32231">MSFTYASDWLKRPSSLVAARLCDVFPNGESALITRGVLNLTHLRGHSSGDIQPLQPNESYRAQLRLDSTAYTVAAGHKIRLALSSVHWPFVWPSPQASSLFIKTGSQSKLLLPIRVFCDDVRKKDSKLQLQEIESLMEYKHEILPVEWRRKPKRERTLETCQLSDEYKLSFTTDSGCFHLKDTNRIYENVRKEMFTIKEGDPTTAKVTMQGDITLKKEDQIAELGGSGHERWEARVQALSEMWCDEQFFYVKSQLTAWHNSEECFDRTWTKKIERFYV</sequence>
<dbReference type="InterPro" id="IPR013736">
    <property type="entry name" value="Xaa-Pro_dipept_C"/>
</dbReference>
<gene>
    <name evidence="2" type="ORF">pdam_00014260</name>
</gene>
<evidence type="ECO:0000313" key="3">
    <source>
        <dbReference type="Proteomes" id="UP000275408"/>
    </source>
</evidence>
<dbReference type="STRING" id="46731.A0A3M6UI84"/>
<evidence type="ECO:0000313" key="2">
    <source>
        <dbReference type="EMBL" id="RMX53393.1"/>
    </source>
</evidence>
<name>A0A3M6UI84_POCDA</name>
<dbReference type="EMBL" id="RCHS01001461">
    <property type="protein sequence ID" value="RMX53393.1"/>
    <property type="molecule type" value="Genomic_DNA"/>
</dbReference>
<dbReference type="Proteomes" id="UP000275408">
    <property type="component" value="Unassembled WGS sequence"/>
</dbReference>
<protein>
    <recommendedName>
        <fullName evidence="1">Xaa-Pro dipeptidyl-peptidase C-terminal domain-containing protein</fullName>
    </recommendedName>
</protein>
<feature type="domain" description="Xaa-Pro dipeptidyl-peptidase C-terminal" evidence="1">
    <location>
        <begin position="13"/>
        <end position="100"/>
    </location>
</feature>
<proteinExistence type="predicted"/>
<comment type="caution">
    <text evidence="2">The sequence shown here is derived from an EMBL/GenBank/DDBJ whole genome shotgun (WGS) entry which is preliminary data.</text>
</comment>
<dbReference type="SUPFAM" id="SSF49785">
    <property type="entry name" value="Galactose-binding domain-like"/>
    <property type="match status" value="1"/>
</dbReference>
<keyword evidence="3" id="KW-1185">Reference proteome</keyword>
<dbReference type="Pfam" id="PF08530">
    <property type="entry name" value="PepX_C"/>
    <property type="match status" value="1"/>
</dbReference>
<reference evidence="2 3" key="1">
    <citation type="journal article" date="2018" name="Sci. Rep.">
        <title>Comparative analysis of the Pocillopora damicornis genome highlights role of immune system in coral evolution.</title>
        <authorList>
            <person name="Cunning R."/>
            <person name="Bay R.A."/>
            <person name="Gillette P."/>
            <person name="Baker A.C."/>
            <person name="Traylor-Knowles N."/>
        </authorList>
    </citation>
    <scope>NUCLEOTIDE SEQUENCE [LARGE SCALE GENOMIC DNA]</scope>
    <source>
        <strain evidence="2">RSMAS</strain>
        <tissue evidence="2">Whole animal</tissue>
    </source>
</reference>
<accession>A0A3M6UI84</accession>